<dbReference type="Proteomes" id="UP000434957">
    <property type="component" value="Unassembled WGS sequence"/>
</dbReference>
<evidence type="ECO:0000313" key="2">
    <source>
        <dbReference type="EMBL" id="KAE9286920.1"/>
    </source>
</evidence>
<comment type="caution">
    <text evidence="2">The sequence shown here is derived from an EMBL/GenBank/DDBJ whole genome shotgun (WGS) entry which is preliminary data.</text>
</comment>
<keyword evidence="3" id="KW-1185">Reference proteome</keyword>
<reference evidence="2 3" key="1">
    <citation type="submission" date="2018-08" db="EMBL/GenBank/DDBJ databases">
        <title>Genomic investigation of the strawberry pathogen Phytophthora fragariae indicates pathogenicity is determined by transcriptional variation in three key races.</title>
        <authorList>
            <person name="Adams T.M."/>
            <person name="Armitage A.D."/>
            <person name="Sobczyk M.K."/>
            <person name="Bates H.J."/>
            <person name="Dunwell J.M."/>
            <person name="Nellist C.F."/>
            <person name="Harrison R.J."/>
        </authorList>
    </citation>
    <scope>NUCLEOTIDE SEQUENCE [LARGE SCALE GENOMIC DNA]</scope>
    <source>
        <strain evidence="2 3">SCRP333</strain>
    </source>
</reference>
<sequence length="1123" mass="125531">MATYYDQTHTYTYPVRAGVEATARLDRLYVSAPLVEWVAAVGVCKTGTRADHKAVRLQLRSPTDPVRVRKPSRVYLPPSVAAEAVRVVTQQRLKTFLEDLQVSDQDAATWARAWDEFKVELRKETLSIIKARRKSTRASYNQKLRRLRKQEIRLQEHRAGTAPTVESITEGMDVLSLRDGHGGSPLQRVRHEIQACTRARADAQQRRLFRAAGHSDGKTTRALFRRVSNKYADNEIHRLDAAIGHSARGVHDKADTLADAWTPIFQQSRSTAAARSEVLHWLGDAGRYQDVLADLTDAFTESEVAAAIGASKPGKACGPDRFGNDWYRDFAELLIPILTKLFNCWYSAGVFPESFLEADIFCLKKGGASQNPLNYRPLALLDTDYKLLTRMLATRTSRKLHWIVHRNQNGFVPFRTIHATVDLFTAAQAAANSDPEMAEALALLLDFRKAYDSVDREFLYEVLAWLGCPLPYVEAIRRLHNGTRVRFLANGYRSRWVKVACGIRQDCPLAPLLFLLVLEALYRRLDASPQVRGIVLRSRAGEVKLKVGGYADDTACYVRSPSEVTVVMDITQLFAGASGLRLNADKTLVIALNPAAIATMAALPKPLVVQAATKLSRYLGIPVGSIPDDDYTWQLARTQLVTRLALAARKTMTADHRSMVFMAIVVPKLLFIGRHIWPTGKMVAAFQKMINNFVWHARFTDDKVSGRAWLNDYVAALPRKHGGLAIPDLRLELLAHAAVTVNRWALEADLDMHIVGDVIAGRVSDRAATSLYISPRHTPPGTKGKRIRPTLWDTGVYLCNTYDGVHTVTEKADMVQALHCTSYFRGQLGLVWKGRRLHVDTTPMKGPLCHRYLAIETGEHGDFCKEWLPYAVLSEMRFFSEQGVVVNPNTRFRAICRRGLLLKDILHWTWPPKVGDTADRLIEHCWSLGAALYLLAVWRWRVAHFDVHNDVTTGYHVACLKNRLHQGHLDVTRDYVTRLPPITAKRISDAICQGLGATWAGHEGQEGDPFGAGHCYLVAVAGSSDNTRKSRGSGTVVVKIHPRTGSYALQYVASTHYAGKDMTLPIWAYSKVSADVWSTTGGRCMRWGITLLSSRATLVGHHHGPPNLRILTGKPDEWQMPSR</sequence>
<proteinExistence type="predicted"/>
<evidence type="ECO:0000259" key="1">
    <source>
        <dbReference type="PROSITE" id="PS50878"/>
    </source>
</evidence>
<dbReference type="PROSITE" id="PS50878">
    <property type="entry name" value="RT_POL"/>
    <property type="match status" value="1"/>
</dbReference>
<gene>
    <name evidence="2" type="ORF">PR003_g26187</name>
</gene>
<name>A0A6A4CCL3_9STRA</name>
<dbReference type="InterPro" id="IPR000477">
    <property type="entry name" value="RT_dom"/>
</dbReference>
<dbReference type="AlphaFoldDB" id="A0A6A4CCL3"/>
<accession>A0A6A4CCL3</accession>
<organism evidence="2 3">
    <name type="scientific">Phytophthora rubi</name>
    <dbReference type="NCBI Taxonomy" id="129364"/>
    <lineage>
        <taxon>Eukaryota</taxon>
        <taxon>Sar</taxon>
        <taxon>Stramenopiles</taxon>
        <taxon>Oomycota</taxon>
        <taxon>Peronosporomycetes</taxon>
        <taxon>Peronosporales</taxon>
        <taxon>Peronosporaceae</taxon>
        <taxon>Phytophthora</taxon>
    </lineage>
</organism>
<feature type="domain" description="Reverse transcriptase" evidence="1">
    <location>
        <begin position="344"/>
        <end position="623"/>
    </location>
</feature>
<dbReference type="EMBL" id="QXFT01003328">
    <property type="protein sequence ID" value="KAE9286920.1"/>
    <property type="molecule type" value="Genomic_DNA"/>
</dbReference>
<protein>
    <recommendedName>
        <fullName evidence="1">Reverse transcriptase domain-containing protein</fullName>
    </recommendedName>
</protein>
<dbReference type="PANTHER" id="PTHR19446">
    <property type="entry name" value="REVERSE TRANSCRIPTASES"/>
    <property type="match status" value="1"/>
</dbReference>
<dbReference type="Pfam" id="PF00078">
    <property type="entry name" value="RVT_1"/>
    <property type="match status" value="1"/>
</dbReference>
<evidence type="ECO:0000313" key="3">
    <source>
        <dbReference type="Proteomes" id="UP000434957"/>
    </source>
</evidence>
<dbReference type="CDD" id="cd01650">
    <property type="entry name" value="RT_nLTR_like"/>
    <property type="match status" value="1"/>
</dbReference>